<comment type="caution">
    <text evidence="1">The sequence shown here is derived from an EMBL/GenBank/DDBJ whole genome shotgun (WGS) entry which is preliminary data.</text>
</comment>
<proteinExistence type="predicted"/>
<evidence type="ECO:0000313" key="1">
    <source>
        <dbReference type="EMBL" id="MFK4264514.1"/>
    </source>
</evidence>
<organism evidence="1 2">
    <name type="scientific">Streptomyces milbemycinicus</name>
    <dbReference type="NCBI Taxonomy" id="476552"/>
    <lineage>
        <taxon>Bacteria</taxon>
        <taxon>Bacillati</taxon>
        <taxon>Actinomycetota</taxon>
        <taxon>Actinomycetes</taxon>
        <taxon>Kitasatosporales</taxon>
        <taxon>Streptomycetaceae</taxon>
        <taxon>Streptomyces</taxon>
    </lineage>
</organism>
<reference evidence="1 2" key="1">
    <citation type="submission" date="2024-11" db="EMBL/GenBank/DDBJ databases">
        <title>The Natural Products Discovery Center: Release of the First 8490 Sequenced Strains for Exploring Actinobacteria Biosynthetic Diversity.</title>
        <authorList>
            <person name="Kalkreuter E."/>
            <person name="Kautsar S.A."/>
            <person name="Yang D."/>
            <person name="Bader C.D."/>
            <person name="Teijaro C.N."/>
            <person name="Fluegel L."/>
            <person name="Davis C.M."/>
            <person name="Simpson J.R."/>
            <person name="Lauterbach L."/>
            <person name="Steele A.D."/>
            <person name="Gui C."/>
            <person name="Meng S."/>
            <person name="Li G."/>
            <person name="Viehrig K."/>
            <person name="Ye F."/>
            <person name="Su P."/>
            <person name="Kiefer A.F."/>
            <person name="Nichols A."/>
            <person name="Cepeda A.J."/>
            <person name="Yan W."/>
            <person name="Fan B."/>
            <person name="Jiang Y."/>
            <person name="Adhikari A."/>
            <person name="Zheng C.-J."/>
            <person name="Schuster L."/>
            <person name="Cowan T.M."/>
            <person name="Smanski M.J."/>
            <person name="Chevrette M.G."/>
            <person name="De Carvalho L.P.S."/>
            <person name="Shen B."/>
        </authorList>
    </citation>
    <scope>NUCLEOTIDE SEQUENCE [LARGE SCALE GENOMIC DNA]</scope>
    <source>
        <strain evidence="1 2">NPDC020863</strain>
    </source>
</reference>
<protein>
    <recommendedName>
        <fullName evidence="3">Lipoprotein</fullName>
    </recommendedName>
</protein>
<dbReference type="RefSeq" id="WP_404745782.1">
    <property type="nucleotide sequence ID" value="NZ_JBJDQH010000002.1"/>
</dbReference>
<accession>A0ABW8LF13</accession>
<evidence type="ECO:0008006" key="3">
    <source>
        <dbReference type="Google" id="ProtNLM"/>
    </source>
</evidence>
<sequence>MKRLDRLSRLGRLGLAAVAAVLLTGCGVRQSDVIEAGAPATVTVFPDAEQRQILFFVSSEGRLTPVAGGVFVDREGEYDRKVPGQTALMMLLAGPSAQARAAGLHTELPRAAGHIGMKSGTDQVSVRVPVAVRGLGKTAVRQLVCTAAHAEGGDGTAEVTVAGDDGRLPAMHCDA</sequence>
<evidence type="ECO:0000313" key="2">
    <source>
        <dbReference type="Proteomes" id="UP001620295"/>
    </source>
</evidence>
<dbReference type="EMBL" id="JBJDQH010000002">
    <property type="protein sequence ID" value="MFK4264514.1"/>
    <property type="molecule type" value="Genomic_DNA"/>
</dbReference>
<gene>
    <name evidence="1" type="ORF">ACI2L5_06180</name>
</gene>
<name>A0ABW8LF13_9ACTN</name>
<dbReference type="Proteomes" id="UP001620295">
    <property type="component" value="Unassembled WGS sequence"/>
</dbReference>
<keyword evidence="2" id="KW-1185">Reference proteome</keyword>
<dbReference type="PROSITE" id="PS51257">
    <property type="entry name" value="PROKAR_LIPOPROTEIN"/>
    <property type="match status" value="1"/>
</dbReference>